<gene>
    <name evidence="2" type="ORF">LSALG_LOCUS11869</name>
</gene>
<dbReference type="Proteomes" id="UP001177003">
    <property type="component" value="Chromosome 2"/>
</dbReference>
<evidence type="ECO:0000313" key="3">
    <source>
        <dbReference type="Proteomes" id="UP001177003"/>
    </source>
</evidence>
<dbReference type="AlphaFoldDB" id="A0AA35W0T4"/>
<feature type="region of interest" description="Disordered" evidence="1">
    <location>
        <begin position="55"/>
        <end position="87"/>
    </location>
</feature>
<protein>
    <submittedName>
        <fullName evidence="2">Uncharacterized protein</fullName>
    </submittedName>
</protein>
<keyword evidence="3" id="KW-1185">Reference proteome</keyword>
<proteinExistence type="predicted"/>
<reference evidence="2" key="1">
    <citation type="submission" date="2023-04" db="EMBL/GenBank/DDBJ databases">
        <authorList>
            <person name="Vijverberg K."/>
            <person name="Xiong W."/>
            <person name="Schranz E."/>
        </authorList>
    </citation>
    <scope>NUCLEOTIDE SEQUENCE</scope>
</reference>
<evidence type="ECO:0000313" key="2">
    <source>
        <dbReference type="EMBL" id="CAI9271603.1"/>
    </source>
</evidence>
<organism evidence="2 3">
    <name type="scientific">Lactuca saligna</name>
    <name type="common">Willowleaf lettuce</name>
    <dbReference type="NCBI Taxonomy" id="75948"/>
    <lineage>
        <taxon>Eukaryota</taxon>
        <taxon>Viridiplantae</taxon>
        <taxon>Streptophyta</taxon>
        <taxon>Embryophyta</taxon>
        <taxon>Tracheophyta</taxon>
        <taxon>Spermatophyta</taxon>
        <taxon>Magnoliopsida</taxon>
        <taxon>eudicotyledons</taxon>
        <taxon>Gunneridae</taxon>
        <taxon>Pentapetalae</taxon>
        <taxon>asterids</taxon>
        <taxon>campanulids</taxon>
        <taxon>Asterales</taxon>
        <taxon>Asteraceae</taxon>
        <taxon>Cichorioideae</taxon>
        <taxon>Cichorieae</taxon>
        <taxon>Lactucinae</taxon>
        <taxon>Lactuca</taxon>
    </lineage>
</organism>
<sequence>MKDMERTFCELKRHWQVLAFGALSYEVKRLQHIMAHIQPSIECCHDYLFDEPDEDLDMFVESEDSNNDDEKDVNENDDDDDDDDDSE</sequence>
<accession>A0AA35W0T4</accession>
<evidence type="ECO:0000256" key="1">
    <source>
        <dbReference type="SAM" id="MobiDB-lite"/>
    </source>
</evidence>
<name>A0AA35W0T4_LACSI</name>
<dbReference type="EMBL" id="OX465078">
    <property type="protein sequence ID" value="CAI9271603.1"/>
    <property type="molecule type" value="Genomic_DNA"/>
</dbReference>